<dbReference type="AlphaFoldDB" id="A0A2S6GN11"/>
<evidence type="ECO:0000313" key="1">
    <source>
        <dbReference type="EMBL" id="PPK66556.1"/>
    </source>
</evidence>
<dbReference type="Proteomes" id="UP000238071">
    <property type="component" value="Unassembled WGS sequence"/>
</dbReference>
<name>A0A2S6GN11_9GAMM</name>
<comment type="caution">
    <text evidence="1">The sequence shown here is derived from an EMBL/GenBank/DDBJ whole genome shotgun (WGS) entry which is preliminary data.</text>
</comment>
<proteinExistence type="predicted"/>
<keyword evidence="2" id="KW-1185">Reference proteome</keyword>
<sequence length="227" mass="25833">MSYDENDAAMDAFYDEMREQLYPEIINDFTSERLQSYFLSYPEAAKPAYLALEEFLRLRDAGFFSAAFLFAVIAAEVAVKTALLKPIVHGLIHNLHTSTLITDLVVRNGLDRIENLLFESLNSVANIDLNSFCRPTSDQKLWSEIKDLQKKRDHLVHRAQMPSSTEAEIAISVASAVLETVFPIVIKAIDLHLHERGRICNDSLCKLEGEYSPEWIEELRSRRNSNA</sequence>
<dbReference type="EMBL" id="PTIY01000016">
    <property type="protein sequence ID" value="PPK66556.1"/>
    <property type="molecule type" value="Genomic_DNA"/>
</dbReference>
<gene>
    <name evidence="1" type="ORF">B0F88_1162</name>
</gene>
<evidence type="ECO:0008006" key="3">
    <source>
        <dbReference type="Google" id="ProtNLM"/>
    </source>
</evidence>
<organism evidence="1 2">
    <name type="scientific">Methylobacter tundripaludum</name>
    <dbReference type="NCBI Taxonomy" id="173365"/>
    <lineage>
        <taxon>Bacteria</taxon>
        <taxon>Pseudomonadati</taxon>
        <taxon>Pseudomonadota</taxon>
        <taxon>Gammaproteobacteria</taxon>
        <taxon>Methylococcales</taxon>
        <taxon>Methylococcaceae</taxon>
        <taxon>Methylobacter</taxon>
    </lineage>
</organism>
<accession>A0A2S6GN11</accession>
<dbReference type="RefSeq" id="WP_104424986.1">
    <property type="nucleotide sequence ID" value="NZ_PTIY01000016.1"/>
</dbReference>
<protein>
    <recommendedName>
        <fullName evidence="3">RiboL-PSP-HEPN domain-containing protein</fullName>
    </recommendedName>
</protein>
<reference evidence="1 2" key="1">
    <citation type="submission" date="2018-02" db="EMBL/GenBank/DDBJ databases">
        <title>Subsurface microbial communities from deep shales in Ohio and West Virginia, USA.</title>
        <authorList>
            <person name="Wrighton K."/>
        </authorList>
    </citation>
    <scope>NUCLEOTIDE SEQUENCE [LARGE SCALE GENOMIC DNA]</scope>
    <source>
        <strain evidence="1 2">OWC-G53F</strain>
    </source>
</reference>
<evidence type="ECO:0000313" key="2">
    <source>
        <dbReference type="Proteomes" id="UP000238071"/>
    </source>
</evidence>